<keyword evidence="3" id="KW-1185">Reference proteome</keyword>
<dbReference type="STRING" id="348151.IV55_GL000419"/>
<gene>
    <name evidence="1" type="primary">deoM</name>
    <name evidence="2" type="ORF">IV55_GL000419</name>
    <name evidence="1" type="ORF">LSI01_07600</name>
</gene>
<evidence type="ECO:0000313" key="2">
    <source>
        <dbReference type="EMBL" id="KRN94878.1"/>
    </source>
</evidence>
<dbReference type="EMBL" id="JQCB01000012">
    <property type="protein sequence ID" value="KRN94878.1"/>
    <property type="molecule type" value="Genomic_DNA"/>
</dbReference>
<dbReference type="Proteomes" id="UP000321429">
    <property type="component" value="Unassembled WGS sequence"/>
</dbReference>
<reference evidence="2 3" key="1">
    <citation type="journal article" date="2015" name="Genome Announc.">
        <title>Expanding the biotechnology potential of lactobacilli through comparative genomics of 213 strains and associated genera.</title>
        <authorList>
            <person name="Sun Z."/>
            <person name="Harris H.M."/>
            <person name="McCann A."/>
            <person name="Guo C."/>
            <person name="Argimon S."/>
            <person name="Zhang W."/>
            <person name="Yang X."/>
            <person name="Jeffery I.B."/>
            <person name="Cooney J.C."/>
            <person name="Kagawa T.F."/>
            <person name="Liu W."/>
            <person name="Song Y."/>
            <person name="Salvetti E."/>
            <person name="Wrobel A."/>
            <person name="Rasinkangas P."/>
            <person name="Parkhill J."/>
            <person name="Rea M.C."/>
            <person name="O'Sullivan O."/>
            <person name="Ritari J."/>
            <person name="Douillard F.P."/>
            <person name="Paul Ross R."/>
            <person name="Yang R."/>
            <person name="Briner A.E."/>
            <person name="Felis G.E."/>
            <person name="de Vos W.M."/>
            <person name="Barrangou R."/>
            <person name="Klaenhammer T.R."/>
            <person name="Caufield P.W."/>
            <person name="Cui Y."/>
            <person name="Zhang H."/>
            <person name="O'Toole P.W."/>
        </authorList>
    </citation>
    <scope>NUCLEOTIDE SEQUENCE [LARGE SCALE GENOMIC DNA]</scope>
    <source>
        <strain evidence="2 3">DSM 22696</strain>
    </source>
</reference>
<sequence>MLGLQLYKDSFNEAKRLFFENDSFKIYTFKYQSGVLGLRVENTRGYFNILPFEGLIIWDAVIDGIDLKMKNTFKQPYAGDEIVDSYGPFQFHSGLLASGNPGPDDDHKAHGEFPLSQMDRSAIQVADDKITIRSQVEYVKGFGDHYLATPALTIFKDSGLFDIEMTVKNLSQNQEMPLQYLTHINYKFVEGAKITQNIPDEAFHLRTSVPDHIHPTQSWLDFTKNLADTGKLINELDDVAHFDPEIVYFGDELDKYTQQAVFHMQIDNQHSVKVAFDTTEFPDVTRWLMNNPDLQVAAFALPATSRTEGRTAAREAGTLIMLAPQEERHFKVTTGLED</sequence>
<proteinExistence type="predicted"/>
<name>A0A0R2KZS0_9LACO</name>
<evidence type="ECO:0000313" key="1">
    <source>
        <dbReference type="EMBL" id="GEK28449.1"/>
    </source>
</evidence>
<dbReference type="InterPro" id="IPR014718">
    <property type="entry name" value="GH-type_carb-bd"/>
</dbReference>
<dbReference type="Proteomes" id="UP000051139">
    <property type="component" value="Unassembled WGS sequence"/>
</dbReference>
<organism evidence="2 3">
    <name type="scientific">Furfurilactobacillus siliginis</name>
    <dbReference type="NCBI Taxonomy" id="348151"/>
    <lineage>
        <taxon>Bacteria</taxon>
        <taxon>Bacillati</taxon>
        <taxon>Bacillota</taxon>
        <taxon>Bacilli</taxon>
        <taxon>Lactobacillales</taxon>
        <taxon>Lactobacillaceae</taxon>
        <taxon>Furfurilactobacillus</taxon>
    </lineage>
</organism>
<dbReference type="Pfam" id="PF14486">
    <property type="entry name" value="DUF4432"/>
    <property type="match status" value="1"/>
</dbReference>
<comment type="caution">
    <text evidence="2">The sequence shown here is derived from an EMBL/GenBank/DDBJ whole genome shotgun (WGS) entry which is preliminary data.</text>
</comment>
<evidence type="ECO:0000313" key="3">
    <source>
        <dbReference type="Proteomes" id="UP000051139"/>
    </source>
</evidence>
<dbReference type="EMBL" id="BJUD01000010">
    <property type="protein sequence ID" value="GEK28449.1"/>
    <property type="molecule type" value="Genomic_DNA"/>
</dbReference>
<evidence type="ECO:0000313" key="4">
    <source>
        <dbReference type="Proteomes" id="UP000321429"/>
    </source>
</evidence>
<dbReference type="RefSeq" id="WP_057811128.1">
    <property type="nucleotide sequence ID" value="NZ_BJUD01000010.1"/>
</dbReference>
<dbReference type="PATRIC" id="fig|348151.3.peg.425"/>
<dbReference type="Gene3D" id="2.70.98.10">
    <property type="match status" value="1"/>
</dbReference>
<protein>
    <submittedName>
        <fullName evidence="1">DUF4432 domain-containing protein</fullName>
    </submittedName>
    <submittedName>
        <fullName evidence="2">DeoX</fullName>
    </submittedName>
</protein>
<dbReference type="AlphaFoldDB" id="A0A0R2KZS0"/>
<dbReference type="OrthoDB" id="146552at2"/>
<dbReference type="GO" id="GO:0030246">
    <property type="term" value="F:carbohydrate binding"/>
    <property type="evidence" value="ECO:0007669"/>
    <property type="project" value="InterPro"/>
</dbReference>
<reference evidence="1 4" key="2">
    <citation type="submission" date="2019-07" db="EMBL/GenBank/DDBJ databases">
        <title>Whole genome shotgun sequence of Lactobacillus siliginis NBRC 101315.</title>
        <authorList>
            <person name="Hosoyama A."/>
            <person name="Uohara A."/>
            <person name="Ohji S."/>
            <person name="Ichikawa N."/>
        </authorList>
    </citation>
    <scope>NUCLEOTIDE SEQUENCE [LARGE SCALE GENOMIC DNA]</scope>
    <source>
        <strain evidence="1 4">NBRC 101315</strain>
    </source>
</reference>
<accession>A0A0R2KZS0</accession>
<dbReference type="InterPro" id="IPR027839">
    <property type="entry name" value="DUF4432"/>
</dbReference>